<evidence type="ECO:0000256" key="6">
    <source>
        <dbReference type="ARBA" id="ARBA00022692"/>
    </source>
</evidence>
<feature type="transmembrane region" description="Helical" evidence="9">
    <location>
        <begin position="12"/>
        <end position="31"/>
    </location>
</feature>
<dbReference type="PROSITE" id="PS50156">
    <property type="entry name" value="SSD"/>
    <property type="match status" value="1"/>
</dbReference>
<name>A0A1T4T7V0_9HYPH</name>
<dbReference type="Gene3D" id="3.30.70.1430">
    <property type="entry name" value="Multidrug efflux transporter AcrB pore domain"/>
    <property type="match status" value="2"/>
</dbReference>
<dbReference type="PANTHER" id="PTHR32063">
    <property type="match status" value="1"/>
</dbReference>
<feature type="transmembrane region" description="Helical" evidence="9">
    <location>
        <begin position="893"/>
        <end position="915"/>
    </location>
</feature>
<keyword evidence="4" id="KW-1003">Cell membrane</keyword>
<feature type="transmembrane region" description="Helical" evidence="9">
    <location>
        <begin position="342"/>
        <end position="361"/>
    </location>
</feature>
<dbReference type="GO" id="GO:0042910">
    <property type="term" value="F:xenobiotic transmembrane transporter activity"/>
    <property type="evidence" value="ECO:0007669"/>
    <property type="project" value="TreeGrafter"/>
</dbReference>
<keyword evidence="5 9" id="KW-0997">Cell inner membrane</keyword>
<dbReference type="GO" id="GO:0015562">
    <property type="term" value="F:efflux transmembrane transporter activity"/>
    <property type="evidence" value="ECO:0007669"/>
    <property type="project" value="InterPro"/>
</dbReference>
<evidence type="ECO:0000313" key="11">
    <source>
        <dbReference type="EMBL" id="SKA36311.1"/>
    </source>
</evidence>
<evidence type="ECO:0000256" key="2">
    <source>
        <dbReference type="ARBA" id="ARBA00010942"/>
    </source>
</evidence>
<dbReference type="NCBIfam" id="NF000282">
    <property type="entry name" value="RND_permease_1"/>
    <property type="match status" value="1"/>
</dbReference>
<feature type="transmembrane region" description="Helical" evidence="9">
    <location>
        <begin position="472"/>
        <end position="499"/>
    </location>
</feature>
<reference evidence="11 12" key="1">
    <citation type="submission" date="2017-02" db="EMBL/GenBank/DDBJ databases">
        <authorList>
            <person name="Peterson S.W."/>
        </authorList>
    </citation>
    <scope>NUCLEOTIDE SEQUENCE [LARGE SCALE GENOMIC DNA]</scope>
    <source>
        <strain evidence="11 12">USBA 369</strain>
    </source>
</reference>
<comment type="similarity">
    <text evidence="2 9">Belongs to the resistance-nodulation-cell division (RND) (TC 2.A.6) family.</text>
</comment>
<evidence type="ECO:0000256" key="7">
    <source>
        <dbReference type="ARBA" id="ARBA00022989"/>
    </source>
</evidence>
<dbReference type="PRINTS" id="PR00702">
    <property type="entry name" value="ACRIFLAVINRP"/>
</dbReference>
<comment type="subcellular location">
    <subcellularLocation>
        <location evidence="1 9">Cell inner membrane</location>
        <topology evidence="1 9">Multi-pass membrane protein</topology>
    </subcellularLocation>
</comment>
<keyword evidence="12" id="KW-1185">Reference proteome</keyword>
<dbReference type="NCBIfam" id="TIGR00915">
    <property type="entry name" value="2A0602"/>
    <property type="match status" value="1"/>
</dbReference>
<sequence>MSSRFFVDRPVFASVISIVIVLAGLMALRILPIEQYPELVPPQVVITANYPGASALTVAQTVAAPIEQQVNGVEDMLYMQSVNSSSGNSQITVTFASGTDPDQATINVNNRVQQATALLPEEVQRLGVTVAKRSTSILAIVAMSSSDERYDATYVSNYALLYVLDELKRVPGVGEAQLFGSRNYSMRIWLRPDALAQYGLTPADVATAIREQNAQFAAGQFGAEPSPNELAFTYSVTTEGRLPDAAAFENIILKSDANASQLLLKDVARVELGAQDYSFNGMLNNNPTVPIGIYLQPGANALDTIAAVDSRMKELSAQFPDGISYSIPFDTTKFVQASIDEVIHTFIEAMVLVFIVVFIFLQSFRATLIPMIAVPVSIVGTFGVLLALGFSLNLLTLFGLVLAIGIVVDDAIVVLENVERIMTQEGLPPKEATVKAMSEVTGPVIAIVLVLCAVFVPVAFLGGLAGTMYRQFAVTIAVSVTISGIVALTLTPALCSIILKPTHGEPWAPFRWFNRGFDALTNAYGVGVSFIMRRVVVAFVLFATIIGGAYYFLTTLPGALVPDEDQGVLFVVGILPPAASLSRTTDVMQQVTDNLSHHPAVRDTVAFAGFDLLAGVGRTSSGAAFVSLKDWDERKDPSEDARALPGPFMGMNAGIKDAMVLAFNPPPIIGLSTTGGFDLYVQDRTGRGPQALIDVTNALVAETAKRPELAGVRSSFSANVPQYQVDVDREKAKALGVPISSIFTTMQSTFGSLYVNDFTLLGRNYRVSLQSEASFREKPEDLNFVYVKADSGSMIPLSTLVSVKRVVGPDLIERFNSFISAKVSGGPAPGYSSGQALKAMQEVAKTLPEGYEIAWTGSAYQEIATGGTGFTAVVFGIIMIFLILAAQYERWSLPLAVILAVPFAICGALLAIWLRGLNNDVYFQIGLVTLVGLAAKNAILIVEFAVLKRDEGLTAFDAALEGAKLRFRPIIMTSLAFVLGVVPLAISTGAGSASRHSIGTGVIGGMLMATFVATFFIPLFYRLLARGTKRRGHETSTEATATPAE</sequence>
<keyword evidence="6 9" id="KW-0812">Transmembrane</keyword>
<feature type="transmembrane region" description="Helical" evidence="9">
    <location>
        <begin position="867"/>
        <end position="886"/>
    </location>
</feature>
<feature type="transmembrane region" description="Helical" evidence="9">
    <location>
        <begin position="368"/>
        <end position="388"/>
    </location>
</feature>
<dbReference type="Pfam" id="PF00873">
    <property type="entry name" value="ACR_tran"/>
    <property type="match status" value="1"/>
</dbReference>
<evidence type="ECO:0000256" key="8">
    <source>
        <dbReference type="ARBA" id="ARBA00023136"/>
    </source>
</evidence>
<evidence type="ECO:0000256" key="9">
    <source>
        <dbReference type="RuleBase" id="RU364070"/>
    </source>
</evidence>
<evidence type="ECO:0000256" key="3">
    <source>
        <dbReference type="ARBA" id="ARBA00022448"/>
    </source>
</evidence>
<dbReference type="PANTHER" id="PTHR32063:SF76">
    <property type="entry name" value="EFFLUX PUMP MEMBRANE TRANSPORTER"/>
    <property type="match status" value="1"/>
</dbReference>
<dbReference type="Gene3D" id="3.30.2090.10">
    <property type="entry name" value="Multidrug efflux transporter AcrB TolC docking domain, DN and DC subdomains"/>
    <property type="match status" value="2"/>
</dbReference>
<dbReference type="EMBL" id="FUXL01000020">
    <property type="protein sequence ID" value="SKA36311.1"/>
    <property type="molecule type" value="Genomic_DNA"/>
</dbReference>
<dbReference type="Gene3D" id="3.30.70.1440">
    <property type="entry name" value="Multidrug efflux transporter AcrB pore domain"/>
    <property type="match status" value="1"/>
</dbReference>
<feature type="transmembrane region" description="Helical" evidence="9">
    <location>
        <begin position="921"/>
        <end position="946"/>
    </location>
</feature>
<dbReference type="Gene3D" id="3.30.70.1320">
    <property type="entry name" value="Multidrug efflux transporter AcrB pore domain like"/>
    <property type="match status" value="1"/>
</dbReference>
<dbReference type="SUPFAM" id="SSF82693">
    <property type="entry name" value="Multidrug efflux transporter AcrB pore domain, PN1, PN2, PC1 and PC2 subdomains"/>
    <property type="match status" value="3"/>
</dbReference>
<dbReference type="STRING" id="1365950.SAMN05428963_12063"/>
<dbReference type="FunFam" id="3.30.70.1430:FF:000001">
    <property type="entry name" value="Efflux pump membrane transporter"/>
    <property type="match status" value="1"/>
</dbReference>
<keyword evidence="3 9" id="KW-0813">Transport</keyword>
<gene>
    <name evidence="11" type="ORF">SAMN05428963_12063</name>
</gene>
<keyword evidence="8 9" id="KW-0472">Membrane</keyword>
<feature type="transmembrane region" description="Helical" evidence="9">
    <location>
        <begin position="967"/>
        <end position="986"/>
    </location>
</feature>
<dbReference type="SUPFAM" id="SSF82866">
    <property type="entry name" value="Multidrug efflux transporter AcrB transmembrane domain"/>
    <property type="match status" value="2"/>
</dbReference>
<feature type="transmembrane region" description="Helical" evidence="9">
    <location>
        <begin position="535"/>
        <end position="553"/>
    </location>
</feature>
<feature type="transmembrane region" description="Helical" evidence="9">
    <location>
        <begin position="394"/>
        <end position="415"/>
    </location>
</feature>
<dbReference type="InterPro" id="IPR000731">
    <property type="entry name" value="SSD"/>
</dbReference>
<accession>A0A1T4T7V0</accession>
<evidence type="ECO:0000256" key="5">
    <source>
        <dbReference type="ARBA" id="ARBA00022519"/>
    </source>
</evidence>
<proteinExistence type="inferred from homology"/>
<keyword evidence="7 9" id="KW-1133">Transmembrane helix</keyword>
<feature type="transmembrane region" description="Helical" evidence="9">
    <location>
        <begin position="444"/>
        <end position="466"/>
    </location>
</feature>
<dbReference type="InterPro" id="IPR004764">
    <property type="entry name" value="MdtF-like"/>
</dbReference>
<evidence type="ECO:0000259" key="10">
    <source>
        <dbReference type="PROSITE" id="PS50156"/>
    </source>
</evidence>
<dbReference type="Proteomes" id="UP000190135">
    <property type="component" value="Unassembled WGS sequence"/>
</dbReference>
<dbReference type="RefSeq" id="WP_078710217.1">
    <property type="nucleotide sequence ID" value="NZ_FUXL01000020.1"/>
</dbReference>
<dbReference type="GO" id="GO:0005886">
    <property type="term" value="C:plasma membrane"/>
    <property type="evidence" value="ECO:0007669"/>
    <property type="project" value="UniProtKB-SubCell"/>
</dbReference>
<dbReference type="InterPro" id="IPR001036">
    <property type="entry name" value="Acrflvin-R"/>
</dbReference>
<dbReference type="AlphaFoldDB" id="A0A1T4T7V0"/>
<dbReference type="Gene3D" id="1.20.1640.10">
    <property type="entry name" value="Multidrug efflux transporter AcrB transmembrane domain"/>
    <property type="match status" value="2"/>
</dbReference>
<dbReference type="GO" id="GO:0009636">
    <property type="term" value="P:response to toxic substance"/>
    <property type="evidence" value="ECO:0007669"/>
    <property type="project" value="UniProtKB-ARBA"/>
</dbReference>
<dbReference type="SUPFAM" id="SSF82714">
    <property type="entry name" value="Multidrug efflux transporter AcrB TolC docking domain, DN and DC subdomains"/>
    <property type="match status" value="2"/>
</dbReference>
<evidence type="ECO:0000313" key="12">
    <source>
        <dbReference type="Proteomes" id="UP000190135"/>
    </source>
</evidence>
<dbReference type="FunFam" id="1.20.1640.10:FF:000001">
    <property type="entry name" value="Efflux pump membrane transporter"/>
    <property type="match status" value="1"/>
</dbReference>
<feature type="transmembrane region" description="Helical" evidence="9">
    <location>
        <begin position="998"/>
        <end position="1021"/>
    </location>
</feature>
<dbReference type="OrthoDB" id="9807350at2"/>
<dbReference type="InterPro" id="IPR027463">
    <property type="entry name" value="AcrB_DN_DC_subdom"/>
</dbReference>
<evidence type="ECO:0000256" key="4">
    <source>
        <dbReference type="ARBA" id="ARBA00022475"/>
    </source>
</evidence>
<evidence type="ECO:0000256" key="1">
    <source>
        <dbReference type="ARBA" id="ARBA00004429"/>
    </source>
</evidence>
<protein>
    <recommendedName>
        <fullName evidence="9">Efflux pump membrane transporter</fullName>
    </recommendedName>
</protein>
<feature type="domain" description="SSD" evidence="10">
    <location>
        <begin position="371"/>
        <end position="497"/>
    </location>
</feature>
<organism evidence="11 12">
    <name type="scientific">Consotaella salsifontis</name>
    <dbReference type="NCBI Taxonomy" id="1365950"/>
    <lineage>
        <taxon>Bacteria</taxon>
        <taxon>Pseudomonadati</taxon>
        <taxon>Pseudomonadota</taxon>
        <taxon>Alphaproteobacteria</taxon>
        <taxon>Hyphomicrobiales</taxon>
        <taxon>Aurantimonadaceae</taxon>
        <taxon>Consotaella</taxon>
    </lineage>
</organism>